<keyword evidence="8 13" id="KW-0630">Potassium</keyword>
<feature type="binding site" description="in other chain" evidence="13 17">
    <location>
        <position position="303"/>
    </location>
    <ligand>
        <name>K(+)</name>
        <dbReference type="ChEBI" id="CHEBI:29103"/>
        <note>ligand shared between two tetrameric partners</note>
    </ligand>
</feature>
<keyword evidence="7 13" id="KW-0658">Purine biosynthesis</keyword>
<reference evidence="22" key="1">
    <citation type="submission" date="2023-01" db="EMBL/GenBank/DDBJ databases">
        <title>The genome sequence of Kordiimonadaceae bacterium 6D33.</title>
        <authorList>
            <person name="Liu Y."/>
        </authorList>
    </citation>
    <scope>NUCLEOTIDE SEQUENCE</scope>
    <source>
        <strain evidence="22">6D33</strain>
    </source>
</reference>
<evidence type="ECO:0000256" key="5">
    <source>
        <dbReference type="ARBA" id="ARBA00022737"/>
    </source>
</evidence>
<dbReference type="SUPFAM" id="SSF51412">
    <property type="entry name" value="Inosine monophosphate dehydrogenase (IMPDH)"/>
    <property type="match status" value="1"/>
</dbReference>
<feature type="binding site" evidence="13 15">
    <location>
        <begin position="362"/>
        <end position="363"/>
    </location>
    <ligand>
        <name>IMP</name>
        <dbReference type="ChEBI" id="CHEBI:58053"/>
    </ligand>
</feature>
<feature type="binding site" evidence="13">
    <location>
        <position position="471"/>
    </location>
    <ligand>
        <name>K(+)</name>
        <dbReference type="ChEBI" id="CHEBI:29103"/>
        <note>ligand shared between two tetrameric partners</note>
    </ligand>
</feature>
<dbReference type="HAMAP" id="MF_01964">
    <property type="entry name" value="IMPDH"/>
    <property type="match status" value="1"/>
</dbReference>
<proteinExistence type="inferred from homology"/>
<feature type="binding site" evidence="13 15">
    <location>
        <begin position="386"/>
        <end position="390"/>
    </location>
    <ligand>
        <name>IMP</name>
        <dbReference type="ChEBI" id="CHEBI:58053"/>
    </ligand>
</feature>
<dbReference type="KEGG" id="gso:PH603_09300"/>
<dbReference type="CDD" id="cd04601">
    <property type="entry name" value="CBS_pair_IMPDH"/>
    <property type="match status" value="1"/>
</dbReference>
<dbReference type="InterPro" id="IPR005990">
    <property type="entry name" value="IMP_DH"/>
</dbReference>
<feature type="active site" description="Proton acceptor" evidence="13 14">
    <location>
        <position position="402"/>
    </location>
</feature>
<keyword evidence="23" id="KW-1185">Reference proteome</keyword>
<dbReference type="PROSITE" id="PS51371">
    <property type="entry name" value="CBS"/>
    <property type="match status" value="2"/>
</dbReference>
<dbReference type="GO" id="GO:0000166">
    <property type="term" value="F:nucleotide binding"/>
    <property type="evidence" value="ECO:0007669"/>
    <property type="project" value="UniProtKB-UniRule"/>
</dbReference>
<feature type="binding site" evidence="13 16">
    <location>
        <begin position="299"/>
        <end position="301"/>
    </location>
    <ligand>
        <name>NAD(+)</name>
        <dbReference type="ChEBI" id="CHEBI:57540"/>
    </ligand>
</feature>
<feature type="binding site" evidence="16">
    <location>
        <begin position="249"/>
        <end position="251"/>
    </location>
    <ligand>
        <name>NAD(+)</name>
        <dbReference type="ChEBI" id="CHEBI:57540"/>
    </ligand>
</feature>
<dbReference type="SMART" id="SM00116">
    <property type="entry name" value="CBS"/>
    <property type="match status" value="2"/>
</dbReference>
<feature type="binding site" evidence="13 15">
    <location>
        <position position="417"/>
    </location>
    <ligand>
        <name>IMP</name>
        <dbReference type="ChEBI" id="CHEBI:58053"/>
    </ligand>
</feature>
<name>A0AAE9XKU7_9PROT</name>
<feature type="binding site" evidence="13">
    <location>
        <position position="249"/>
    </location>
    <ligand>
        <name>NAD(+)</name>
        <dbReference type="ChEBI" id="CHEBI:57540"/>
    </ligand>
</feature>
<evidence type="ECO:0000256" key="18">
    <source>
        <dbReference type="PROSITE-ProRule" id="PRU00703"/>
    </source>
</evidence>
<accession>A0AAE9XKU7</accession>
<protein>
    <recommendedName>
        <fullName evidence="13 20">Inosine-5'-monophosphate dehydrogenase</fullName>
        <shortName evidence="13">IMP dehydrogenase</shortName>
        <shortName evidence="13">IMPD</shortName>
        <shortName evidence="13">IMPDH</shortName>
        <ecNumber evidence="13 20">1.1.1.205</ecNumber>
    </recommendedName>
</protein>
<dbReference type="Pfam" id="PF00478">
    <property type="entry name" value="IMPDH"/>
    <property type="match status" value="1"/>
</dbReference>
<organism evidence="22 23">
    <name type="scientific">Gimibacter soli</name>
    <dbReference type="NCBI Taxonomy" id="3024400"/>
    <lineage>
        <taxon>Bacteria</taxon>
        <taxon>Pseudomonadati</taxon>
        <taxon>Pseudomonadota</taxon>
        <taxon>Alphaproteobacteria</taxon>
        <taxon>Kordiimonadales</taxon>
        <taxon>Temperatibacteraceae</taxon>
        <taxon>Gimibacter</taxon>
    </lineage>
</organism>
<dbReference type="InterPro" id="IPR013785">
    <property type="entry name" value="Aldolase_TIM"/>
</dbReference>
<evidence type="ECO:0000256" key="7">
    <source>
        <dbReference type="ARBA" id="ARBA00022755"/>
    </source>
</evidence>
<dbReference type="Pfam" id="PF00571">
    <property type="entry name" value="CBS"/>
    <property type="match status" value="2"/>
</dbReference>
<dbReference type="GO" id="GO:0003938">
    <property type="term" value="F:IMP dehydrogenase activity"/>
    <property type="evidence" value="ECO:0007669"/>
    <property type="project" value="UniProtKB-UniRule"/>
</dbReference>
<evidence type="ECO:0000256" key="6">
    <source>
        <dbReference type="ARBA" id="ARBA00022749"/>
    </source>
</evidence>
<dbReference type="NCBIfam" id="TIGR01302">
    <property type="entry name" value="IMP_dehydrog"/>
    <property type="match status" value="1"/>
</dbReference>
<evidence type="ECO:0000256" key="12">
    <source>
        <dbReference type="ARBA" id="ARBA00048028"/>
    </source>
</evidence>
<comment type="cofactor">
    <cofactor evidence="1 13">
        <name>K(+)</name>
        <dbReference type="ChEBI" id="CHEBI:29103"/>
    </cofactor>
</comment>
<feature type="active site" description="Thioimidate intermediate" evidence="13 14">
    <location>
        <position position="306"/>
    </location>
</feature>
<dbReference type="EC" id="1.1.1.205" evidence="13 20"/>
<evidence type="ECO:0000313" key="22">
    <source>
        <dbReference type="EMBL" id="WCL52733.1"/>
    </source>
</evidence>
<evidence type="ECO:0000259" key="21">
    <source>
        <dbReference type="PROSITE" id="PS51371"/>
    </source>
</evidence>
<feature type="binding site" description="in other chain" evidence="13 17">
    <location>
        <position position="306"/>
    </location>
    <ligand>
        <name>K(+)</name>
        <dbReference type="ChEBI" id="CHEBI:29103"/>
        <note>ligand shared between two tetrameric partners</note>
    </ligand>
</feature>
<dbReference type="GO" id="GO:0006177">
    <property type="term" value="P:GMP biosynthetic process"/>
    <property type="evidence" value="ECO:0007669"/>
    <property type="project" value="UniProtKB-UniRule"/>
</dbReference>
<dbReference type="SUPFAM" id="SSF54631">
    <property type="entry name" value="CBS-domain pair"/>
    <property type="match status" value="1"/>
</dbReference>
<evidence type="ECO:0000256" key="4">
    <source>
        <dbReference type="ARBA" id="ARBA00022723"/>
    </source>
</evidence>
<evidence type="ECO:0000256" key="3">
    <source>
        <dbReference type="ARBA" id="ARBA00011881"/>
    </source>
</evidence>
<dbReference type="InterPro" id="IPR015875">
    <property type="entry name" value="IMP_DH/GMP_Rdtase_CS"/>
</dbReference>
<feature type="binding site" evidence="13 15">
    <location>
        <position position="304"/>
    </location>
    <ligand>
        <name>IMP</name>
        <dbReference type="ChEBI" id="CHEBI:58053"/>
    </ligand>
</feature>
<dbReference type="CDD" id="cd00381">
    <property type="entry name" value="IMPDH"/>
    <property type="match status" value="1"/>
</dbReference>
<comment type="similarity">
    <text evidence="2 13 19">Belongs to the IMPDH/GMPR family.</text>
</comment>
<sequence>MDIRLGLTFDDVLLVPAASDVMPAQVDVKTRITRDIELNIPLLSAAMDTVTEARMAIAMAQNGGIGVLHRNVTVEEQAEMVRQVKKYESGMVVNPLTLYPDETLAEAMELMSRAKISGIPIVERNGGPGPKKILGILTNRDVRFASNMAQPIAELMTRDVVTVREGVSSDEAKRLFHQHRIEKLIVVDDEQRCVGLITVKDMEKAVANPNAAKDAQGRLRVAAATTVGDKGYERAAALAEAECDLVVLDTAHGHSERVVEQVRLIKKAFPKLQLVAGNIATADAAAALIDAGADCLKVGIGPGSICTTRIVAGVGVPQLTAVSDVASYASKHNIPIIADGGLRTSGDVAKAIAAGASACMVGSLLAGTEEAPGEVFLYQGRSYKAYRGMGSVGAMARGSADRYFQDDVKDTLKLVPEGVEGQVPYKGPAAGVIHQLVGGLRASMGYTGNRTVPEMRSNCQFVQITNSGLQESHVHDVTITRESPNYPSK</sequence>
<evidence type="ECO:0000256" key="1">
    <source>
        <dbReference type="ARBA" id="ARBA00001958"/>
    </source>
</evidence>
<evidence type="ECO:0000256" key="16">
    <source>
        <dbReference type="PIRSR" id="PIRSR000130-3"/>
    </source>
</evidence>
<dbReference type="GO" id="GO:0006183">
    <property type="term" value="P:GTP biosynthetic process"/>
    <property type="evidence" value="ECO:0007669"/>
    <property type="project" value="TreeGrafter"/>
</dbReference>
<feature type="binding site" evidence="13">
    <location>
        <position position="473"/>
    </location>
    <ligand>
        <name>K(+)</name>
        <dbReference type="ChEBI" id="CHEBI:29103"/>
        <note>ligand shared between two tetrameric partners</note>
    </ligand>
</feature>
<gene>
    <name evidence="13 22" type="primary">guaB</name>
    <name evidence="22" type="ORF">PH603_09300</name>
</gene>
<dbReference type="AlphaFoldDB" id="A0AAE9XKU7"/>
<dbReference type="InterPro" id="IPR001093">
    <property type="entry name" value="IMP_DH_GMPRt"/>
</dbReference>
<evidence type="ECO:0000256" key="13">
    <source>
        <dbReference type="HAMAP-Rule" id="MF_01964"/>
    </source>
</evidence>
<comment type="function">
    <text evidence="13">Catalyzes the conversion of inosine 5'-phosphate (IMP) to xanthosine 5'-phosphate (XMP), the first committed and rate-limiting step in the de novo synthesis of guanine nucleotides, and therefore plays an important role in the regulation of cell growth.</text>
</comment>
<feature type="binding site" description="in other chain" evidence="13 17">
    <location>
        <position position="301"/>
    </location>
    <ligand>
        <name>K(+)</name>
        <dbReference type="ChEBI" id="CHEBI:29103"/>
        <note>ligand shared between two tetrameric partners</note>
    </ligand>
</feature>
<dbReference type="InterPro" id="IPR000644">
    <property type="entry name" value="CBS_dom"/>
</dbReference>
<dbReference type="PANTHER" id="PTHR11911">
    <property type="entry name" value="INOSINE-5-MONOPHOSPHATE DEHYDROGENASE RELATED"/>
    <property type="match status" value="1"/>
</dbReference>
<dbReference type="Proteomes" id="UP001217500">
    <property type="component" value="Chromosome"/>
</dbReference>
<dbReference type="SMART" id="SM01240">
    <property type="entry name" value="IMPDH"/>
    <property type="match status" value="1"/>
</dbReference>
<dbReference type="EMBL" id="CP116805">
    <property type="protein sequence ID" value="WCL52733.1"/>
    <property type="molecule type" value="Genomic_DNA"/>
</dbReference>
<dbReference type="PIRSF" id="PIRSF000130">
    <property type="entry name" value="IMPDH"/>
    <property type="match status" value="1"/>
</dbReference>
<feature type="domain" description="CBS" evidence="21">
    <location>
        <begin position="156"/>
        <end position="212"/>
    </location>
</feature>
<dbReference type="FunFam" id="3.20.20.70:FF:000003">
    <property type="entry name" value="GMP reductase"/>
    <property type="match status" value="1"/>
</dbReference>
<evidence type="ECO:0000256" key="10">
    <source>
        <dbReference type="ARBA" id="ARBA00023027"/>
    </source>
</evidence>
<dbReference type="RefSeq" id="WP_289502106.1">
    <property type="nucleotide sequence ID" value="NZ_CP116805.1"/>
</dbReference>
<evidence type="ECO:0000256" key="14">
    <source>
        <dbReference type="PIRSR" id="PIRSR000130-1"/>
    </source>
</evidence>
<evidence type="ECO:0000256" key="15">
    <source>
        <dbReference type="PIRSR" id="PIRSR000130-2"/>
    </source>
</evidence>
<dbReference type="PANTHER" id="PTHR11911:SF111">
    <property type="entry name" value="INOSINE-5'-MONOPHOSPHATE DEHYDROGENASE"/>
    <property type="match status" value="1"/>
</dbReference>
<feature type="binding site" evidence="13 15">
    <location>
        <begin position="339"/>
        <end position="341"/>
    </location>
    <ligand>
        <name>IMP</name>
        <dbReference type="ChEBI" id="CHEBI:58053"/>
    </ligand>
</feature>
<keyword evidence="6 13" id="KW-0332">GMP biosynthesis</keyword>
<comment type="activity regulation">
    <text evidence="13">Mycophenolic acid (MPA) is a non-competitive inhibitor that prevents formation of the closed enzyme conformation by binding to the same site as the amobile flap. In contrast, mizoribine monophosphate (MZP) is a competitive inhibitor that induces the closed conformation. MPA is a potent inhibitor of mammalian IMPDHs but a poor inhibitor of the bacterial enzymes. MZP is a more potent inhibitor of bacterial IMPDH.</text>
</comment>
<comment type="caution">
    <text evidence="13">Lacks conserved residue(s) required for the propagation of feature annotation.</text>
</comment>
<evidence type="ECO:0000256" key="8">
    <source>
        <dbReference type="ARBA" id="ARBA00022958"/>
    </source>
</evidence>
<feature type="domain" description="CBS" evidence="21">
    <location>
        <begin position="91"/>
        <end position="154"/>
    </location>
</feature>
<evidence type="ECO:0000256" key="19">
    <source>
        <dbReference type="RuleBase" id="RU003927"/>
    </source>
</evidence>
<evidence type="ECO:0000256" key="20">
    <source>
        <dbReference type="RuleBase" id="RU003928"/>
    </source>
</evidence>
<evidence type="ECO:0000256" key="9">
    <source>
        <dbReference type="ARBA" id="ARBA00023002"/>
    </source>
</evidence>
<keyword evidence="5" id="KW-0677">Repeat</keyword>
<dbReference type="PROSITE" id="PS00487">
    <property type="entry name" value="IMP_DH_GMP_RED"/>
    <property type="match status" value="1"/>
</dbReference>
<keyword evidence="11 18" id="KW-0129">CBS domain</keyword>
<comment type="catalytic activity">
    <reaction evidence="12 13 20">
        <text>IMP + NAD(+) + H2O = XMP + NADH + H(+)</text>
        <dbReference type="Rhea" id="RHEA:11708"/>
        <dbReference type="ChEBI" id="CHEBI:15377"/>
        <dbReference type="ChEBI" id="CHEBI:15378"/>
        <dbReference type="ChEBI" id="CHEBI:57464"/>
        <dbReference type="ChEBI" id="CHEBI:57540"/>
        <dbReference type="ChEBI" id="CHEBI:57945"/>
        <dbReference type="ChEBI" id="CHEBI:58053"/>
        <dbReference type="EC" id="1.1.1.205"/>
    </reaction>
</comment>
<evidence type="ECO:0000256" key="11">
    <source>
        <dbReference type="ARBA" id="ARBA00023122"/>
    </source>
</evidence>
<comment type="pathway">
    <text evidence="13 20">Purine metabolism; XMP biosynthesis via de novo pathway; XMP from IMP: step 1/1.</text>
</comment>
<dbReference type="InterPro" id="IPR046342">
    <property type="entry name" value="CBS_dom_sf"/>
</dbReference>
<dbReference type="Gene3D" id="3.20.20.70">
    <property type="entry name" value="Aldolase class I"/>
    <property type="match status" value="1"/>
</dbReference>
<evidence type="ECO:0000256" key="2">
    <source>
        <dbReference type="ARBA" id="ARBA00005502"/>
    </source>
</evidence>
<evidence type="ECO:0000313" key="23">
    <source>
        <dbReference type="Proteomes" id="UP001217500"/>
    </source>
</evidence>
<dbReference type="GO" id="GO:0046872">
    <property type="term" value="F:metal ion binding"/>
    <property type="evidence" value="ECO:0007669"/>
    <property type="project" value="UniProtKB-UniRule"/>
</dbReference>
<keyword evidence="4 13" id="KW-0479">Metal-binding</keyword>
<comment type="subunit">
    <text evidence="3 13">Homotetramer.</text>
</comment>
<feature type="binding site" evidence="13">
    <location>
        <position position="472"/>
    </location>
    <ligand>
        <name>K(+)</name>
        <dbReference type="ChEBI" id="CHEBI:29103"/>
        <note>ligand shared between two tetrameric partners</note>
    </ligand>
</feature>
<keyword evidence="9 13" id="KW-0560">Oxidoreductase</keyword>
<evidence type="ECO:0000256" key="17">
    <source>
        <dbReference type="PIRSR" id="PIRSR000130-4"/>
    </source>
</evidence>
<keyword evidence="10 13" id="KW-0520">NAD</keyword>